<evidence type="ECO:0000313" key="2">
    <source>
        <dbReference type="Proteomes" id="UP001164439"/>
    </source>
</evidence>
<evidence type="ECO:0008006" key="3">
    <source>
        <dbReference type="Google" id="ProtNLM"/>
    </source>
</evidence>
<gene>
    <name evidence="1" type="ORF">STRCI_000742</name>
</gene>
<evidence type="ECO:0000313" key="1">
    <source>
        <dbReference type="EMBL" id="WAZ27356.1"/>
    </source>
</evidence>
<name>A0ABY7KX61_9ACTN</name>
<dbReference type="Proteomes" id="UP001164439">
    <property type="component" value="Chromosome"/>
</dbReference>
<dbReference type="RefSeq" id="WP_269664804.1">
    <property type="nucleotide sequence ID" value="NZ_CP114413.1"/>
</dbReference>
<proteinExistence type="predicted"/>
<organism evidence="1 2">
    <name type="scientific">Streptomyces cinnabarinus</name>
    <dbReference type="NCBI Taxonomy" id="67287"/>
    <lineage>
        <taxon>Bacteria</taxon>
        <taxon>Bacillati</taxon>
        <taxon>Actinomycetota</taxon>
        <taxon>Actinomycetes</taxon>
        <taxon>Kitasatosporales</taxon>
        <taxon>Streptomycetaceae</taxon>
        <taxon>Streptomyces</taxon>
    </lineage>
</organism>
<keyword evidence="2" id="KW-1185">Reference proteome</keyword>
<reference evidence="1" key="1">
    <citation type="submission" date="2022-12" db="EMBL/GenBank/DDBJ databases">
        <authorList>
            <person name="Ruckert C."/>
            <person name="Busche T."/>
            <person name="Kalinowski J."/>
            <person name="Wittmann C."/>
        </authorList>
    </citation>
    <scope>NUCLEOTIDE SEQUENCE</scope>
    <source>
        <strain evidence="1">DSM 40467</strain>
    </source>
</reference>
<protein>
    <recommendedName>
        <fullName evidence="3">Major facilitator superfamily (MFS) profile domain-containing protein</fullName>
    </recommendedName>
</protein>
<accession>A0ABY7KX61</accession>
<dbReference type="EMBL" id="CP114413">
    <property type="protein sequence ID" value="WAZ27356.1"/>
    <property type="molecule type" value="Genomic_DNA"/>
</dbReference>
<sequence length="147" mass="14637">MALPMLLVGAGQGLALAPLTSSGGDGVAPADAGAVSGLINTVHQIGSALSLSILTAVATTIRPGHGATDIAARSGAALTGSEVHTLNSGHVVAASRPARSRLRPHAGTEPVPSAWRTRGMNAWAASPSARLWRTFLGSAVAGIGYRS</sequence>